<feature type="transmembrane region" description="Helical" evidence="5">
    <location>
        <begin position="209"/>
        <end position="229"/>
    </location>
</feature>
<feature type="transmembrane region" description="Helical" evidence="5">
    <location>
        <begin position="115"/>
        <end position="132"/>
    </location>
</feature>
<dbReference type="OrthoDB" id="7158585at2"/>
<dbReference type="STRING" id="1803665.GCA_001641335_01032"/>
<keyword evidence="2 5" id="KW-0812">Transmembrane</keyword>
<dbReference type="EMBL" id="VITK01000006">
    <property type="protein sequence ID" value="TWA97186.1"/>
    <property type="molecule type" value="Genomic_DNA"/>
</dbReference>
<evidence type="ECO:0000256" key="3">
    <source>
        <dbReference type="ARBA" id="ARBA00022989"/>
    </source>
</evidence>
<dbReference type="InterPro" id="IPR000620">
    <property type="entry name" value="EamA_dom"/>
</dbReference>
<name>A0A560DJB9_9BRAD</name>
<dbReference type="PANTHER" id="PTHR32322:SF9">
    <property type="entry name" value="AMINO-ACID METABOLITE EFFLUX PUMP-RELATED"/>
    <property type="match status" value="1"/>
</dbReference>
<comment type="caution">
    <text evidence="7">The sequence shown here is derived from an EMBL/GenBank/DDBJ whole genome shotgun (WGS) entry which is preliminary data.</text>
</comment>
<feature type="domain" description="EamA" evidence="6">
    <location>
        <begin position="143"/>
        <end position="277"/>
    </location>
</feature>
<sequence>MSAIQIVCAVAVPLLWGYQFVAIKVGVAEFPPLFFLALRFLAIALLLVPFVKRPTRRQLGPVIAISIFLGGLNFGLFYVGLGLGSGSMSAVAYQLATPFTVLLAWPLLAERPSLTTSAGVALAFAGAVVLAAEPGLSARPLPLLLVIGAAFAFAVSNVLTKRYGPFDPLMLMGWSSLLTVPQVLLMSLLLEYGQLASLASADGRGWLALAYTIFIGGIVGFGLWFWLIARCSMSRVAPFGLLLPVFALMSSVLFLGDEVTPKLIVGGLLAISGVAMTQIRPVIRAAYTGV</sequence>
<feature type="transmembrane region" description="Helical" evidence="5">
    <location>
        <begin position="236"/>
        <end position="256"/>
    </location>
</feature>
<dbReference type="Proteomes" id="UP000319949">
    <property type="component" value="Unassembled WGS sequence"/>
</dbReference>
<dbReference type="GO" id="GO:0016020">
    <property type="term" value="C:membrane"/>
    <property type="evidence" value="ECO:0007669"/>
    <property type="project" value="UniProtKB-SubCell"/>
</dbReference>
<evidence type="ECO:0000256" key="5">
    <source>
        <dbReference type="SAM" id="Phobius"/>
    </source>
</evidence>
<dbReference type="PANTHER" id="PTHR32322">
    <property type="entry name" value="INNER MEMBRANE TRANSPORTER"/>
    <property type="match status" value="1"/>
</dbReference>
<dbReference type="InterPro" id="IPR037185">
    <property type="entry name" value="EmrE-like"/>
</dbReference>
<feature type="transmembrane region" description="Helical" evidence="5">
    <location>
        <begin position="63"/>
        <end position="84"/>
    </location>
</feature>
<evidence type="ECO:0000256" key="2">
    <source>
        <dbReference type="ARBA" id="ARBA00022692"/>
    </source>
</evidence>
<organism evidence="7 8">
    <name type="scientific">Bradyrhizobium stylosanthis</name>
    <dbReference type="NCBI Taxonomy" id="1803665"/>
    <lineage>
        <taxon>Bacteria</taxon>
        <taxon>Pseudomonadati</taxon>
        <taxon>Pseudomonadota</taxon>
        <taxon>Alphaproteobacteria</taxon>
        <taxon>Hyphomicrobiales</taxon>
        <taxon>Nitrobacteraceae</taxon>
        <taxon>Bradyrhizobium</taxon>
    </lineage>
</organism>
<feature type="transmembrane region" description="Helical" evidence="5">
    <location>
        <begin position="138"/>
        <end position="159"/>
    </location>
</feature>
<dbReference type="AlphaFoldDB" id="A0A560DJB9"/>
<evidence type="ECO:0000313" key="7">
    <source>
        <dbReference type="EMBL" id="TWA97186.1"/>
    </source>
</evidence>
<evidence type="ECO:0000313" key="8">
    <source>
        <dbReference type="Proteomes" id="UP000319949"/>
    </source>
</evidence>
<dbReference type="Pfam" id="PF00892">
    <property type="entry name" value="EamA"/>
    <property type="match status" value="2"/>
</dbReference>
<dbReference type="RefSeq" id="WP_145665966.1">
    <property type="nucleotide sequence ID" value="NZ_VITK01000006.1"/>
</dbReference>
<evidence type="ECO:0000256" key="4">
    <source>
        <dbReference type="ARBA" id="ARBA00023136"/>
    </source>
</evidence>
<comment type="subcellular location">
    <subcellularLocation>
        <location evidence="1">Membrane</location>
        <topology evidence="1">Multi-pass membrane protein</topology>
    </subcellularLocation>
</comment>
<accession>A0A560DJB9</accession>
<proteinExistence type="predicted"/>
<gene>
    <name evidence="7" type="ORF">FBZ96_106237</name>
</gene>
<dbReference type="SUPFAM" id="SSF103481">
    <property type="entry name" value="Multidrug resistance efflux transporter EmrE"/>
    <property type="match status" value="2"/>
</dbReference>
<keyword evidence="3 5" id="KW-1133">Transmembrane helix</keyword>
<reference evidence="7 8" key="1">
    <citation type="submission" date="2019-06" db="EMBL/GenBank/DDBJ databases">
        <title>Genomic Encyclopedia of Type Strains, Phase IV (KMG-V): Genome sequencing to study the core and pangenomes of soil and plant-associated prokaryotes.</title>
        <authorList>
            <person name="Whitman W."/>
        </authorList>
    </citation>
    <scope>NUCLEOTIDE SEQUENCE [LARGE SCALE GENOMIC DNA]</scope>
    <source>
        <strain evidence="7 8">BR 510</strain>
    </source>
</reference>
<protein>
    <submittedName>
        <fullName evidence="7">O-acetylserine/cysteine efflux transporter</fullName>
    </submittedName>
</protein>
<keyword evidence="4 5" id="KW-0472">Membrane</keyword>
<evidence type="ECO:0000259" key="6">
    <source>
        <dbReference type="Pfam" id="PF00892"/>
    </source>
</evidence>
<feature type="transmembrane region" description="Helical" evidence="5">
    <location>
        <begin position="33"/>
        <end position="51"/>
    </location>
</feature>
<feature type="domain" description="EamA" evidence="6">
    <location>
        <begin position="6"/>
        <end position="130"/>
    </location>
</feature>
<keyword evidence="8" id="KW-1185">Reference proteome</keyword>
<feature type="transmembrane region" description="Helical" evidence="5">
    <location>
        <begin position="90"/>
        <end position="108"/>
    </location>
</feature>
<evidence type="ECO:0000256" key="1">
    <source>
        <dbReference type="ARBA" id="ARBA00004141"/>
    </source>
</evidence>
<feature type="transmembrane region" description="Helical" evidence="5">
    <location>
        <begin position="171"/>
        <end position="189"/>
    </location>
</feature>
<dbReference type="InterPro" id="IPR050638">
    <property type="entry name" value="AA-Vitamin_Transporters"/>
</dbReference>